<evidence type="ECO:0000313" key="4">
    <source>
        <dbReference type="Proteomes" id="UP001589788"/>
    </source>
</evidence>
<dbReference type="Pfam" id="PF00144">
    <property type="entry name" value="Beta-lactamase"/>
    <property type="match status" value="1"/>
</dbReference>
<feature type="domain" description="Beta-lactamase-related" evidence="2">
    <location>
        <begin position="35"/>
        <end position="420"/>
    </location>
</feature>
<dbReference type="Proteomes" id="UP001589788">
    <property type="component" value="Unassembled WGS sequence"/>
</dbReference>
<evidence type="ECO:0000259" key="2">
    <source>
        <dbReference type="Pfam" id="PF00144"/>
    </source>
</evidence>
<dbReference type="EMBL" id="JBHLYQ010000055">
    <property type="protein sequence ID" value="MFC0081898.1"/>
    <property type="molecule type" value="Genomic_DNA"/>
</dbReference>
<gene>
    <name evidence="3" type="ORF">ACFFRE_07025</name>
</gene>
<protein>
    <submittedName>
        <fullName evidence="3">Serine hydrolase domain-containing protein</fullName>
    </submittedName>
</protein>
<keyword evidence="4" id="KW-1185">Reference proteome</keyword>
<dbReference type="InterPro" id="IPR052907">
    <property type="entry name" value="Beta-lactamase/esterase"/>
</dbReference>
<dbReference type="PANTHER" id="PTHR43319">
    <property type="entry name" value="BETA-LACTAMASE-RELATED"/>
    <property type="match status" value="1"/>
</dbReference>
<name>A0ABV6C3K8_9ACTN</name>
<dbReference type="GO" id="GO:0016787">
    <property type="term" value="F:hydrolase activity"/>
    <property type="evidence" value="ECO:0007669"/>
    <property type="project" value="UniProtKB-KW"/>
</dbReference>
<dbReference type="InterPro" id="IPR001466">
    <property type="entry name" value="Beta-lactam-related"/>
</dbReference>
<dbReference type="SUPFAM" id="SSF56601">
    <property type="entry name" value="beta-lactamase/transpeptidase-like"/>
    <property type="match status" value="1"/>
</dbReference>
<dbReference type="InterPro" id="IPR012338">
    <property type="entry name" value="Beta-lactam/transpept-like"/>
</dbReference>
<sequence length="427" mass="45002">MVEQRQDLGDAGAADGPVRGWTAPGWEPVADAFGQNFAEGLEVGAAFACYHRGRKVVDLWGGLADPRTGRPWDEDTVALVFSTTKGWTSLCAHLLAQDGRLDLQAPVARYWPEFAQAGKGQVTVADLLAHRAGLAWVDTPMTLDEALAWDPVCEALARQAPAWPPGSAHGYHATTFGWLVGEVIRRVAGQRIGPFLQDRVSRPLGARAWIGLPEAEEPKVARLVSALDPEAAPATPGASGGGAAPDPELEAMVALAGEYLAPDGPLTKALQAPGGALAEPGIWNRPEVHRAEIPAANGICDARSLAQLYSACCTETETATGGRLRLLRPEQLKAALVQQTTGPDRVLLGLDIQWGLGFMLHTGVIAEARMGGPRSFGHFGAGGSVGWADPDRELALGYVMNRMSLGATGDVRSARLAQAALRCAEAS</sequence>
<dbReference type="Gene3D" id="3.40.710.10">
    <property type="entry name" value="DD-peptidase/beta-lactamase superfamily"/>
    <property type="match status" value="1"/>
</dbReference>
<proteinExistence type="predicted"/>
<dbReference type="RefSeq" id="WP_248109111.1">
    <property type="nucleotide sequence ID" value="NZ_JAKHEX010000025.1"/>
</dbReference>
<keyword evidence="3" id="KW-0378">Hydrolase</keyword>
<reference evidence="3 4" key="1">
    <citation type="submission" date="2024-09" db="EMBL/GenBank/DDBJ databases">
        <authorList>
            <person name="Sun Q."/>
            <person name="Mori K."/>
        </authorList>
    </citation>
    <scope>NUCLEOTIDE SEQUENCE [LARGE SCALE GENOMIC DNA]</scope>
    <source>
        <strain evidence="3 4">JCM 15389</strain>
    </source>
</reference>
<feature type="region of interest" description="Disordered" evidence="1">
    <location>
        <begin position="1"/>
        <end position="21"/>
    </location>
</feature>
<organism evidence="3 4">
    <name type="scientific">Aciditerrimonas ferrireducens</name>
    <dbReference type="NCBI Taxonomy" id="667306"/>
    <lineage>
        <taxon>Bacteria</taxon>
        <taxon>Bacillati</taxon>
        <taxon>Actinomycetota</taxon>
        <taxon>Acidimicrobiia</taxon>
        <taxon>Acidimicrobiales</taxon>
        <taxon>Acidimicrobiaceae</taxon>
        <taxon>Aciditerrimonas</taxon>
    </lineage>
</organism>
<evidence type="ECO:0000313" key="3">
    <source>
        <dbReference type="EMBL" id="MFC0081898.1"/>
    </source>
</evidence>
<comment type="caution">
    <text evidence="3">The sequence shown here is derived from an EMBL/GenBank/DDBJ whole genome shotgun (WGS) entry which is preliminary data.</text>
</comment>
<evidence type="ECO:0000256" key="1">
    <source>
        <dbReference type="SAM" id="MobiDB-lite"/>
    </source>
</evidence>
<accession>A0ABV6C3K8</accession>
<dbReference type="PANTHER" id="PTHR43319:SF3">
    <property type="entry name" value="BETA-LACTAMASE-RELATED DOMAIN-CONTAINING PROTEIN"/>
    <property type="match status" value="1"/>
</dbReference>